<evidence type="ECO:0000313" key="5">
    <source>
        <dbReference type="EMBL" id="CRL35653.1"/>
    </source>
</evidence>
<dbReference type="Pfam" id="PF13490">
    <property type="entry name" value="zf-HC2"/>
    <property type="match status" value="1"/>
</dbReference>
<feature type="domain" description="Putative zinc-finger" evidence="4">
    <location>
        <begin position="5"/>
        <end position="39"/>
    </location>
</feature>
<evidence type="ECO:0000256" key="2">
    <source>
        <dbReference type="ARBA" id="ARBA00024438"/>
    </source>
</evidence>
<dbReference type="EMBL" id="CVRR01000009">
    <property type="protein sequence ID" value="CRL35653.1"/>
    <property type="molecule type" value="Genomic_DNA"/>
</dbReference>
<accession>A0A0M6WI59</accession>
<dbReference type="Gene3D" id="1.10.10.1320">
    <property type="entry name" value="Anti-sigma factor, zinc-finger domain"/>
    <property type="match status" value="1"/>
</dbReference>
<keyword evidence="6" id="KW-1185">Reference proteome</keyword>
<dbReference type="Proteomes" id="UP000049979">
    <property type="component" value="Unassembled WGS sequence"/>
</dbReference>
<dbReference type="RefSeq" id="WP_082413787.1">
    <property type="nucleotide sequence ID" value="NZ_CP173697.1"/>
</dbReference>
<keyword evidence="3" id="KW-0472">Membrane</keyword>
<organism evidence="5 6">
    <name type="scientific">Roseburia faecis</name>
    <dbReference type="NCBI Taxonomy" id="301302"/>
    <lineage>
        <taxon>Bacteria</taxon>
        <taxon>Bacillati</taxon>
        <taxon>Bacillota</taxon>
        <taxon>Clostridia</taxon>
        <taxon>Lachnospirales</taxon>
        <taxon>Lachnospiraceae</taxon>
        <taxon>Roseburia</taxon>
    </lineage>
</organism>
<evidence type="ECO:0000259" key="4">
    <source>
        <dbReference type="Pfam" id="PF13490"/>
    </source>
</evidence>
<name>A0A0M6WI59_9FIRM</name>
<evidence type="ECO:0000313" key="6">
    <source>
        <dbReference type="Proteomes" id="UP000049979"/>
    </source>
</evidence>
<keyword evidence="3" id="KW-0812">Transmembrane</keyword>
<reference evidence="6" key="1">
    <citation type="submission" date="2015-05" db="EMBL/GenBank/DDBJ databases">
        <authorList>
            <consortium name="Pathogen Informatics"/>
        </authorList>
    </citation>
    <scope>NUCLEOTIDE SEQUENCE [LARGE SCALE GENOMIC DNA]</scope>
    <source>
        <strain evidence="6">M72</strain>
    </source>
</reference>
<dbReference type="InterPro" id="IPR041916">
    <property type="entry name" value="Anti_sigma_zinc_sf"/>
</dbReference>
<evidence type="ECO:0000256" key="3">
    <source>
        <dbReference type="SAM" id="Phobius"/>
    </source>
</evidence>
<comment type="similarity">
    <text evidence="1">Belongs to the zinc-associated anti-sigma factor (ZAS) superfamily. Anti-sigma-W factor family.</text>
</comment>
<dbReference type="AlphaFoldDB" id="A0A0M6WI59"/>
<gene>
    <name evidence="5" type="ORF">M72_24331</name>
</gene>
<feature type="transmembrane region" description="Helical" evidence="3">
    <location>
        <begin position="75"/>
        <end position="93"/>
    </location>
</feature>
<dbReference type="InterPro" id="IPR027383">
    <property type="entry name" value="Znf_put"/>
</dbReference>
<keyword evidence="3" id="KW-1133">Transmembrane helix</keyword>
<sequence length="203" mass="23294">MKITCDIVRDLMPLYVDDVCSDDSRKLIEDHINHCSKCQNELAAMKDPIECPTLSEAGDSKTPFSKIRKKVRIKMIAAIISTAFLVMTAMFAIQEVGVLHDFFMPMDIAFIDNNHGSDEWFQVRINDGDYLIFSSVFYKKEVINDINNPCDITIRILDENQTIVLKDTTIKLGESINLHCLKYNKNYIVQVKCKPGRYNLNFT</sequence>
<protein>
    <recommendedName>
        <fullName evidence="2">Anti-sigma-W factor RsiW</fullName>
    </recommendedName>
</protein>
<evidence type="ECO:0000256" key="1">
    <source>
        <dbReference type="ARBA" id="ARBA00024353"/>
    </source>
</evidence>
<proteinExistence type="inferred from homology"/>
<dbReference type="OrthoDB" id="6194834at2"/>